<dbReference type="RefSeq" id="WP_068770819.1">
    <property type="nucleotide sequence ID" value="NZ_CP109796.1"/>
</dbReference>
<reference evidence="2 3" key="1">
    <citation type="submission" date="2016-01" db="EMBL/GenBank/DDBJ databases">
        <title>High potential of lignocellulose degradation of a new Verrucomicrobia species.</title>
        <authorList>
            <person name="Wang Y."/>
            <person name="Shi Y."/>
            <person name="Qiu Z."/>
            <person name="Liu S."/>
            <person name="Yang H."/>
        </authorList>
    </citation>
    <scope>NUCLEOTIDE SEQUENCE [LARGE SCALE GENOMIC DNA]</scope>
    <source>
        <strain evidence="2 3">TSB47</strain>
    </source>
</reference>
<evidence type="ECO:0000313" key="3">
    <source>
        <dbReference type="Proteomes" id="UP000078486"/>
    </source>
</evidence>
<accession>A0A178IH99</accession>
<keyword evidence="1" id="KW-0732">Signal</keyword>
<keyword evidence="3" id="KW-1185">Reference proteome</keyword>
<dbReference type="AlphaFoldDB" id="A0A178IH99"/>
<sequence length="164" mass="17071">MKTSAFILLIPLLLAAAPAARAAFAKGDTAYAKRLETLLLTGPGPFAGAGGKVAFGAPLKIEEMRGSWLRVSAKKPKTAGWVYAGNVAGEKPSIPPASGMTADTASGTAVAAAARPLTRIAGDYAEKRSLDPGGDEWLTAFAAAIVEEDIIIWLIENKKGEYQQ</sequence>
<organism evidence="2 3">
    <name type="scientific">Termitidicoccus mucosus</name>
    <dbReference type="NCBI Taxonomy" id="1184151"/>
    <lineage>
        <taxon>Bacteria</taxon>
        <taxon>Pseudomonadati</taxon>
        <taxon>Verrucomicrobiota</taxon>
        <taxon>Opitutia</taxon>
        <taxon>Opitutales</taxon>
        <taxon>Opitutaceae</taxon>
        <taxon>Termitidicoccus</taxon>
    </lineage>
</organism>
<dbReference type="EMBL" id="LRRQ01000099">
    <property type="protein sequence ID" value="OAM89370.1"/>
    <property type="molecule type" value="Genomic_DNA"/>
</dbReference>
<dbReference type="OrthoDB" id="198922at2"/>
<proteinExistence type="predicted"/>
<dbReference type="STRING" id="1184151.AW736_14055"/>
<evidence type="ECO:0008006" key="4">
    <source>
        <dbReference type="Google" id="ProtNLM"/>
    </source>
</evidence>
<protein>
    <recommendedName>
        <fullName evidence="4">SH3b domain-containing protein</fullName>
    </recommendedName>
</protein>
<evidence type="ECO:0000313" key="2">
    <source>
        <dbReference type="EMBL" id="OAM89370.1"/>
    </source>
</evidence>
<dbReference type="Proteomes" id="UP000078486">
    <property type="component" value="Unassembled WGS sequence"/>
</dbReference>
<feature type="chain" id="PRO_5008088867" description="SH3b domain-containing protein" evidence="1">
    <location>
        <begin position="23"/>
        <end position="164"/>
    </location>
</feature>
<feature type="signal peptide" evidence="1">
    <location>
        <begin position="1"/>
        <end position="22"/>
    </location>
</feature>
<gene>
    <name evidence="2" type="ORF">AW736_14055</name>
</gene>
<comment type="caution">
    <text evidence="2">The sequence shown here is derived from an EMBL/GenBank/DDBJ whole genome shotgun (WGS) entry which is preliminary data.</text>
</comment>
<name>A0A178IH99_9BACT</name>
<evidence type="ECO:0000256" key="1">
    <source>
        <dbReference type="SAM" id="SignalP"/>
    </source>
</evidence>